<dbReference type="Proteomes" id="UP001193748">
    <property type="component" value="Unassembled WGS sequence"/>
</dbReference>
<reference evidence="2" key="1">
    <citation type="submission" date="2020-05" db="EMBL/GenBank/DDBJ databases">
        <authorList>
            <person name="Brown S."/>
            <person name="Huntemann M."/>
            <person name="Clum A."/>
            <person name="Spunde A."/>
            <person name="Palaniappan K."/>
            <person name="Ritter S."/>
            <person name="Mikhailova N."/>
            <person name="Chen I.-M."/>
            <person name="Stamatis D."/>
            <person name="Reddy T."/>
            <person name="O'Malley R."/>
            <person name="Daum C."/>
            <person name="Shapiro N."/>
            <person name="Ivanova N."/>
            <person name="Kyrpides N."/>
            <person name="Woyke T."/>
        </authorList>
    </citation>
    <scope>NUCLEOTIDE SEQUENCE</scope>
    <source>
        <strain evidence="2">DJ080</strain>
    </source>
</reference>
<dbReference type="EMBL" id="JABSWW010000001">
    <property type="protein sequence ID" value="NRT89409.1"/>
    <property type="molecule type" value="Genomic_DNA"/>
</dbReference>
<dbReference type="Pfam" id="PF00874">
    <property type="entry name" value="PRD"/>
    <property type="match status" value="1"/>
</dbReference>
<evidence type="ECO:0000313" key="3">
    <source>
        <dbReference type="Proteomes" id="UP001193748"/>
    </source>
</evidence>
<dbReference type="InterPro" id="IPR011608">
    <property type="entry name" value="PRD"/>
</dbReference>
<dbReference type="PROSITE" id="PS51372">
    <property type="entry name" value="PRD_2"/>
    <property type="match status" value="1"/>
</dbReference>
<reference evidence="2" key="2">
    <citation type="journal article" date="2022" name="Nat. Biotechnol.">
        <title>Carbon-negative production of acetone and isopropanol by gas fermentation at industrial pilot scale.</title>
        <authorList>
            <person name="Liew F.E."/>
            <person name="Nogle R."/>
            <person name="Abdalla T."/>
            <person name="Rasor B.J."/>
            <person name="Canter C."/>
            <person name="Jensen R.O."/>
            <person name="Wang L."/>
            <person name="Strutz J."/>
            <person name="Chirania P."/>
            <person name="De Tissera S."/>
            <person name="Mueller A.P."/>
            <person name="Ruan Z."/>
            <person name="Gao A."/>
            <person name="Tran L."/>
            <person name="Engle N.L."/>
            <person name="Bromley J.C."/>
            <person name="Daniell J."/>
            <person name="Conrado R."/>
            <person name="Tschaplinski T.J."/>
            <person name="Giannone R.J."/>
            <person name="Hettich R.L."/>
            <person name="Karim A.S."/>
            <person name="Simpson S.D."/>
            <person name="Brown S.D."/>
            <person name="Leang C."/>
            <person name="Jewett M.C."/>
            <person name="Kopke M."/>
        </authorList>
    </citation>
    <scope>NUCLEOTIDE SEQUENCE</scope>
    <source>
        <strain evidence="2">DJ080</strain>
    </source>
</reference>
<proteinExistence type="predicted"/>
<accession>A0AAX0B4L2</accession>
<organism evidence="2 3">
    <name type="scientific">Clostridium beijerinckii</name>
    <name type="common">Clostridium MP</name>
    <dbReference type="NCBI Taxonomy" id="1520"/>
    <lineage>
        <taxon>Bacteria</taxon>
        <taxon>Bacillati</taxon>
        <taxon>Bacillota</taxon>
        <taxon>Clostridia</taxon>
        <taxon>Eubacteriales</taxon>
        <taxon>Clostridiaceae</taxon>
        <taxon>Clostridium</taxon>
    </lineage>
</organism>
<dbReference type="RefSeq" id="WP_342212401.1">
    <property type="nucleotide sequence ID" value="NZ_JABSWW010000001.1"/>
</dbReference>
<dbReference type="GO" id="GO:0006355">
    <property type="term" value="P:regulation of DNA-templated transcription"/>
    <property type="evidence" value="ECO:0007669"/>
    <property type="project" value="InterPro"/>
</dbReference>
<name>A0AAX0B4L2_CLOBE</name>
<comment type="caution">
    <text evidence="2">The sequence shown here is derived from an EMBL/GenBank/DDBJ whole genome shotgun (WGS) entry which is preliminary data.</text>
</comment>
<evidence type="ECO:0000259" key="1">
    <source>
        <dbReference type="PROSITE" id="PS51372"/>
    </source>
</evidence>
<dbReference type="Gene3D" id="1.10.1790.10">
    <property type="entry name" value="PRD domain"/>
    <property type="match status" value="1"/>
</dbReference>
<dbReference type="SUPFAM" id="SSF63520">
    <property type="entry name" value="PTS-regulatory domain, PRD"/>
    <property type="match status" value="1"/>
</dbReference>
<protein>
    <submittedName>
        <fullName evidence="2">Transcriptional regulatory protein LevR</fullName>
    </submittedName>
</protein>
<dbReference type="AlphaFoldDB" id="A0AAX0B4L2"/>
<feature type="domain" description="PRD" evidence="1">
    <location>
        <begin position="37"/>
        <end position="138"/>
    </location>
</feature>
<sequence length="138" mass="16086">MYRIFSKVAGHDQIKLINDSIVKNFSLTRVIDSLTILDSNKIIERIEDGINEFENNQKRKIPNDKKIALYVHLSCMVERLVRQAEIEEYTDLNLLIEEHQSEIKLIKNSFSVIEKSYSVQIPIAEIGYIYNIIYGPIQ</sequence>
<gene>
    <name evidence="2" type="ORF">B0H41_003088</name>
</gene>
<evidence type="ECO:0000313" key="2">
    <source>
        <dbReference type="EMBL" id="NRT89409.1"/>
    </source>
</evidence>
<dbReference type="InterPro" id="IPR036634">
    <property type="entry name" value="PRD_sf"/>
</dbReference>